<keyword evidence="1" id="KW-1133">Transmembrane helix</keyword>
<feature type="transmembrane region" description="Helical" evidence="1">
    <location>
        <begin position="138"/>
        <end position="158"/>
    </location>
</feature>
<dbReference type="AlphaFoldDB" id="A0A1J4SBN2"/>
<sequence length="192" mass="21662">MQKKWFWEIILIGIIISGVSFCELNAEILHLKLKTDKKISGDFLYMDTESITLCYAWKLGKPTFCETFSFSEIEHIEGKKPETAFLLALGPGFFLHGLGSAYAENSLLAGILAGCGTSIIFLLPFPPYGTYPPPEIRTLITCLFWVSWAADIIVSPLLSMDYNRKLKRLNLPVKISLDQKINDIYISAKIEF</sequence>
<feature type="transmembrane region" description="Helical" evidence="1">
    <location>
        <begin position="107"/>
        <end position="126"/>
    </location>
</feature>
<dbReference type="STRING" id="1817893.AUJ66_05525"/>
<evidence type="ECO:0000313" key="2">
    <source>
        <dbReference type="EMBL" id="OIN96704.1"/>
    </source>
</evidence>
<comment type="caution">
    <text evidence="2">The sequence shown here is derived from an EMBL/GenBank/DDBJ whole genome shotgun (WGS) entry which is preliminary data.</text>
</comment>
<name>A0A1J4SBN2_9BACT</name>
<keyword evidence="1" id="KW-0812">Transmembrane</keyword>
<evidence type="ECO:0000313" key="3">
    <source>
        <dbReference type="Proteomes" id="UP000182278"/>
    </source>
</evidence>
<evidence type="ECO:0000256" key="1">
    <source>
        <dbReference type="SAM" id="Phobius"/>
    </source>
</evidence>
<dbReference type="EMBL" id="MNUO01000083">
    <property type="protein sequence ID" value="OIN96704.1"/>
    <property type="molecule type" value="Genomic_DNA"/>
</dbReference>
<reference evidence="2 3" key="1">
    <citation type="journal article" date="2016" name="Environ. Microbiol.">
        <title>Genomic resolution of a cold subsurface aquifer community provides metabolic insights for novel microbes adapted to high CO concentrations.</title>
        <authorList>
            <person name="Probst A.J."/>
            <person name="Castelle C.J."/>
            <person name="Singh A."/>
            <person name="Brown C.T."/>
            <person name="Anantharaman K."/>
            <person name="Sharon I."/>
            <person name="Hug L.A."/>
            <person name="Burstein D."/>
            <person name="Emerson J.B."/>
            <person name="Thomas B.C."/>
            <person name="Banfield J.F."/>
        </authorList>
    </citation>
    <scope>NUCLEOTIDE SEQUENCE [LARGE SCALE GENOMIC DNA]</scope>
    <source>
        <strain evidence="2">CG1_02_38_46</strain>
    </source>
</reference>
<gene>
    <name evidence="2" type="ORF">AUJ66_05525</name>
</gene>
<organism evidence="2 3">
    <name type="scientific">Candidatus Desantisbacteria bacterium CG1_02_38_46</name>
    <dbReference type="NCBI Taxonomy" id="1817893"/>
    <lineage>
        <taxon>Bacteria</taxon>
        <taxon>Candidatus Desantisiibacteriota</taxon>
    </lineage>
</organism>
<accession>A0A1J4SBN2</accession>
<dbReference type="Proteomes" id="UP000182278">
    <property type="component" value="Unassembled WGS sequence"/>
</dbReference>
<protein>
    <submittedName>
        <fullName evidence="2">Uncharacterized protein</fullName>
    </submittedName>
</protein>
<proteinExistence type="predicted"/>
<feature type="transmembrane region" description="Helical" evidence="1">
    <location>
        <begin position="6"/>
        <end position="24"/>
    </location>
</feature>
<keyword evidence="1" id="KW-0472">Membrane</keyword>